<keyword evidence="6 7" id="KW-0482">Metalloprotease</keyword>
<feature type="domain" description="ERAP1-like C-terminal" evidence="9">
    <location>
        <begin position="553"/>
        <end position="865"/>
    </location>
</feature>
<proteinExistence type="inferred from homology"/>
<dbReference type="Pfam" id="PF01433">
    <property type="entry name" value="Peptidase_M1"/>
    <property type="match status" value="1"/>
</dbReference>
<dbReference type="Gene3D" id="2.60.40.1730">
    <property type="entry name" value="tricorn interacting facor f3 domain"/>
    <property type="match status" value="1"/>
</dbReference>
<evidence type="ECO:0000313" key="12">
    <source>
        <dbReference type="Proteomes" id="UP000422736"/>
    </source>
</evidence>
<evidence type="ECO:0000313" key="11">
    <source>
        <dbReference type="EMBL" id="QGN16721.1"/>
    </source>
</evidence>
<keyword evidence="12" id="KW-1185">Reference proteome</keyword>
<gene>
    <name evidence="11" type="primary">APE2</name>
    <name evidence="11" type="ORF">FIM1_3442</name>
</gene>
<dbReference type="Gene3D" id="1.25.50.20">
    <property type="match status" value="1"/>
</dbReference>
<evidence type="ECO:0000256" key="1">
    <source>
        <dbReference type="ARBA" id="ARBA00010136"/>
    </source>
</evidence>
<dbReference type="InterPro" id="IPR050344">
    <property type="entry name" value="Peptidase_M1_aminopeptidases"/>
</dbReference>
<organism evidence="11 12">
    <name type="scientific">Kluyveromyces marxianus</name>
    <name type="common">Yeast</name>
    <name type="synonym">Candida kefyr</name>
    <dbReference type="NCBI Taxonomy" id="4911"/>
    <lineage>
        <taxon>Eukaryota</taxon>
        <taxon>Fungi</taxon>
        <taxon>Dikarya</taxon>
        <taxon>Ascomycota</taxon>
        <taxon>Saccharomycotina</taxon>
        <taxon>Saccharomycetes</taxon>
        <taxon>Saccharomycetales</taxon>
        <taxon>Saccharomycetaceae</taxon>
        <taxon>Kluyveromyces</taxon>
    </lineage>
</organism>
<evidence type="ECO:0000256" key="5">
    <source>
        <dbReference type="ARBA" id="ARBA00022833"/>
    </source>
</evidence>
<dbReference type="EMBL" id="CP015058">
    <property type="protein sequence ID" value="QGN16721.1"/>
    <property type="molecule type" value="Genomic_DNA"/>
</dbReference>
<dbReference type="SUPFAM" id="SSF55486">
    <property type="entry name" value="Metalloproteases ('zincins'), catalytic domain"/>
    <property type="match status" value="1"/>
</dbReference>
<dbReference type="InterPro" id="IPR027268">
    <property type="entry name" value="Peptidase_M4/M1_CTD_sf"/>
</dbReference>
<evidence type="ECO:0000256" key="3">
    <source>
        <dbReference type="ARBA" id="ARBA00022723"/>
    </source>
</evidence>
<accession>A0ABX6EWZ5</accession>
<keyword evidence="4 7" id="KW-0378">Hydrolase</keyword>
<dbReference type="PANTHER" id="PTHR11533">
    <property type="entry name" value="PROTEASE M1 ZINC METALLOPROTEASE"/>
    <property type="match status" value="1"/>
</dbReference>
<dbReference type="PANTHER" id="PTHR11533:SF171">
    <property type="entry name" value="AMINOPEPTIDASE"/>
    <property type="match status" value="1"/>
</dbReference>
<dbReference type="InterPro" id="IPR042097">
    <property type="entry name" value="Aminopeptidase_N-like_N_sf"/>
</dbReference>
<comment type="cofactor">
    <cofactor evidence="7">
        <name>Zn(2+)</name>
        <dbReference type="ChEBI" id="CHEBI:29105"/>
    </cofactor>
    <text evidence="7">Binds 1 zinc ion per subunit.</text>
</comment>
<sequence>MSQEQAQAQVQAQTLPTDFRASHYEVELSELDTDKNTFIGCVSIHIKTNKPSDTISLNMRDIEIVSAVVERENDALLEMQDKTVDAENDVVSLKFSEVINAPTFTLKINYKGIIQTNMSGFYRSDYTDVATGEKKAMFSTQFEATDARRAFPCFDEPSLKATFDICIIAHEKYTVLANMPLKSSKKLQESDQISYRFHTTPLMSTYLVAWAIGEFDYIESETEKDIYPTIDNYNTQDGSSSTHGKLPIKVYTAKGKANQGQFALSVAKKVIDFFSESFEIPYPLPKLDLLCVESYSHNAMENFSLITFRPSALLYDGDLAEADAAALQKIAYVVSHEIAHQWFGNLVTMKWWDELWLNEGFATWIGYLAVEKFFPNWDVPSMVMLQSHEVALELDSLKESHPIKVAVRNAKDIDQVFDSISYLKGCSILEMVGGFLGQEVFLKGVALYLKRHKFSNATMEDLFNCIGEYSGVEVLERCKNWILTIGYPVVTVSESEDPEKLTLTQERFLSGGKPKPEENTTKWWIPLMPSEGDFKIDFSEEITQVPKSAFNHFNSDALGFYRVKYNGENLFKALLSNLEKLSSRGKMGLVSDLEVTGSVQDLLTLISEFSKTQEPQEYYVWSIIFESLKRMKSLLSSDATVKQALNNFTLELIKPSEEKLLEYLDQHKTNSFNKSPESFLSNQFFELLALVAGGASHPETVSKCREMYASKSYSPAFRNVLLQIVLCQPDTTKEVVESVLKELETATLTYKESLLTALGGVQNEELFDTVLNLLLTIEPMDVQFLADALGSNVSIRSKLWAFIKANYTELHKRLAINTIVIDRFLRFSMKDLMGEDVKKEFEQFFADKNLEGFDRGVRQTLERIEKNTRYLETNQSLVKEYFKL</sequence>
<comment type="similarity">
    <text evidence="1 7">Belongs to the peptidase M1 family.</text>
</comment>
<dbReference type="InterPro" id="IPR001930">
    <property type="entry name" value="Peptidase_M1"/>
</dbReference>
<reference evidence="11 12" key="1">
    <citation type="submission" date="2016-03" db="EMBL/GenBank/DDBJ databases">
        <title>How can Kluyveromyces marxianus grow so fast - potential evolutionary course in Saccharomyces Complex revealed by comparative genomics.</title>
        <authorList>
            <person name="Mo W."/>
            <person name="Lu W."/>
            <person name="Yang X."/>
            <person name="Qi J."/>
            <person name="Lv H."/>
        </authorList>
    </citation>
    <scope>NUCLEOTIDE SEQUENCE [LARGE SCALE GENOMIC DNA]</scope>
    <source>
        <strain evidence="11 12">FIM1</strain>
    </source>
</reference>
<dbReference type="Pfam" id="PF11838">
    <property type="entry name" value="ERAP1_C"/>
    <property type="match status" value="1"/>
</dbReference>
<keyword evidence="7 11" id="KW-0031">Aminopeptidase</keyword>
<evidence type="ECO:0000259" key="8">
    <source>
        <dbReference type="Pfam" id="PF01433"/>
    </source>
</evidence>
<dbReference type="EC" id="3.4.11.-" evidence="7"/>
<evidence type="ECO:0000256" key="4">
    <source>
        <dbReference type="ARBA" id="ARBA00022801"/>
    </source>
</evidence>
<dbReference type="Proteomes" id="UP000422736">
    <property type="component" value="Chromosome 5"/>
</dbReference>
<dbReference type="Gene3D" id="1.10.390.10">
    <property type="entry name" value="Neutral Protease Domain 2"/>
    <property type="match status" value="1"/>
</dbReference>
<dbReference type="InterPro" id="IPR024571">
    <property type="entry name" value="ERAP1-like_C_dom"/>
</dbReference>
<dbReference type="CDD" id="cd09601">
    <property type="entry name" value="M1_APN-Q_like"/>
    <property type="match status" value="1"/>
</dbReference>
<dbReference type="InterPro" id="IPR045357">
    <property type="entry name" value="Aminopeptidase_N-like_N"/>
</dbReference>
<dbReference type="SUPFAM" id="SSF63737">
    <property type="entry name" value="Leukotriene A4 hydrolase N-terminal domain"/>
    <property type="match status" value="1"/>
</dbReference>
<evidence type="ECO:0000256" key="6">
    <source>
        <dbReference type="ARBA" id="ARBA00023049"/>
    </source>
</evidence>
<keyword evidence="3 7" id="KW-0479">Metal-binding</keyword>
<evidence type="ECO:0000256" key="2">
    <source>
        <dbReference type="ARBA" id="ARBA00022670"/>
    </source>
</evidence>
<evidence type="ECO:0000256" key="7">
    <source>
        <dbReference type="RuleBase" id="RU364040"/>
    </source>
</evidence>
<feature type="domain" description="Peptidase M1 membrane alanine aminopeptidase" evidence="8">
    <location>
        <begin position="262"/>
        <end position="481"/>
    </location>
</feature>
<evidence type="ECO:0000259" key="10">
    <source>
        <dbReference type="Pfam" id="PF17900"/>
    </source>
</evidence>
<protein>
    <recommendedName>
        <fullName evidence="7">Aminopeptidase</fullName>
        <ecNumber evidence="7">3.4.11.-</ecNumber>
    </recommendedName>
</protein>
<dbReference type="Pfam" id="PF17900">
    <property type="entry name" value="Peptidase_M1_N"/>
    <property type="match status" value="1"/>
</dbReference>
<dbReference type="InterPro" id="IPR014782">
    <property type="entry name" value="Peptidase_M1_dom"/>
</dbReference>
<keyword evidence="2 7" id="KW-0645">Protease</keyword>
<dbReference type="PRINTS" id="PR00756">
    <property type="entry name" value="ALADIPTASE"/>
</dbReference>
<dbReference type="Gene3D" id="2.60.40.1910">
    <property type="match status" value="1"/>
</dbReference>
<keyword evidence="5 7" id="KW-0862">Zinc</keyword>
<evidence type="ECO:0000259" key="9">
    <source>
        <dbReference type="Pfam" id="PF11838"/>
    </source>
</evidence>
<dbReference type="GO" id="GO:0004177">
    <property type="term" value="F:aminopeptidase activity"/>
    <property type="evidence" value="ECO:0007669"/>
    <property type="project" value="UniProtKB-KW"/>
</dbReference>
<name>A0ABX6EWZ5_KLUMA</name>
<feature type="domain" description="Aminopeptidase N-like N-terminal" evidence="10">
    <location>
        <begin position="22"/>
        <end position="207"/>
    </location>
</feature>
<dbReference type="InterPro" id="IPR034016">
    <property type="entry name" value="M1_APN-typ"/>
</dbReference>